<dbReference type="AlphaFoldDB" id="A0A840RMI1"/>
<dbReference type="InterPro" id="IPR017592">
    <property type="entry name" value="Pilus_assmbl_Flp-typ_CpaB"/>
</dbReference>
<sequence length="350" mass="35596">MNLTKIFAAILVLGALVLASVAWWLGSRPAVTPAASGTPLAATISYPVVVALHNLDAGKAIATGDIELVTLPINPSGVYTQTNAVVGKVPMVAIGAGNLITESLLASGLALKLSVGERAVAIPVDEVAGAGNRVQPGDFVDVFVTLKQGQELDKSQSRLLLSRVRVLSYGTAVIGSAPADASANGTNGANGANDTVAPPSASQQAAAAQTAQAAQAAQAAQPAHSAVLATPVADVNRLSLAIQSGKLMLALRNPADDQVPDVALFPPVPFVLNGKSGLTKDQTEDLNSPPNQAYAGVELTALAGDSKSTARRSPMAPVTTSRSTNPSPRKVDSGNTVEVIRGLKREAVVF</sequence>
<proteinExistence type="predicted"/>
<feature type="region of interest" description="Disordered" evidence="1">
    <location>
        <begin position="303"/>
        <end position="335"/>
    </location>
</feature>
<feature type="region of interest" description="Disordered" evidence="1">
    <location>
        <begin position="180"/>
        <end position="204"/>
    </location>
</feature>
<dbReference type="SMART" id="SM00858">
    <property type="entry name" value="SAF"/>
    <property type="match status" value="1"/>
</dbReference>
<protein>
    <submittedName>
        <fullName evidence="3">Pilus assembly protein CpaB</fullName>
    </submittedName>
</protein>
<evidence type="ECO:0000313" key="3">
    <source>
        <dbReference type="EMBL" id="MBB5198206.1"/>
    </source>
</evidence>
<dbReference type="CDD" id="cd11614">
    <property type="entry name" value="SAF_CpaB_FlgA_like"/>
    <property type="match status" value="1"/>
</dbReference>
<reference evidence="3 4" key="1">
    <citation type="submission" date="2020-08" db="EMBL/GenBank/DDBJ databases">
        <title>Genomic Encyclopedia of Type Strains, Phase IV (KMG-IV): sequencing the most valuable type-strain genomes for metagenomic binning, comparative biology and taxonomic classification.</title>
        <authorList>
            <person name="Goeker M."/>
        </authorList>
    </citation>
    <scope>NUCLEOTIDE SEQUENCE [LARGE SCALE GENOMIC DNA]</scope>
    <source>
        <strain evidence="3 4">DSM 23240</strain>
    </source>
</reference>
<keyword evidence="4" id="KW-1185">Reference proteome</keyword>
<dbReference type="EMBL" id="JACHHQ010000001">
    <property type="protein sequence ID" value="MBB5198206.1"/>
    <property type="molecule type" value="Genomic_DNA"/>
</dbReference>
<dbReference type="InterPro" id="IPR013974">
    <property type="entry name" value="SAF"/>
</dbReference>
<dbReference type="InterPro" id="IPR031571">
    <property type="entry name" value="RcpC_dom"/>
</dbReference>
<dbReference type="RefSeq" id="WP_168052059.1">
    <property type="nucleotide sequence ID" value="NZ_JAAOZT010000002.1"/>
</dbReference>
<dbReference type="Gene3D" id="3.90.1210.10">
    <property type="entry name" value="Antifreeze-like/N-acetylneuraminic acid synthase C-terminal domain"/>
    <property type="match status" value="1"/>
</dbReference>
<comment type="caution">
    <text evidence="3">The sequence shown here is derived from an EMBL/GenBank/DDBJ whole genome shotgun (WGS) entry which is preliminary data.</text>
</comment>
<dbReference type="NCBIfam" id="TIGR03177">
    <property type="entry name" value="pilus_cpaB"/>
    <property type="match status" value="1"/>
</dbReference>
<name>A0A840RMI1_9BURK</name>
<gene>
    <name evidence="3" type="ORF">HNR39_000016</name>
</gene>
<dbReference type="Pfam" id="PF08666">
    <property type="entry name" value="SAF"/>
    <property type="match status" value="1"/>
</dbReference>
<evidence type="ECO:0000313" key="4">
    <source>
        <dbReference type="Proteomes" id="UP000571084"/>
    </source>
</evidence>
<dbReference type="Pfam" id="PF16976">
    <property type="entry name" value="RcpC"/>
    <property type="match status" value="1"/>
</dbReference>
<evidence type="ECO:0000259" key="2">
    <source>
        <dbReference type="SMART" id="SM00858"/>
    </source>
</evidence>
<evidence type="ECO:0000256" key="1">
    <source>
        <dbReference type="SAM" id="MobiDB-lite"/>
    </source>
</evidence>
<accession>A0A840RMI1</accession>
<organism evidence="3 4">
    <name type="scientific">Glaciimonas immobilis</name>
    <dbReference type="NCBI Taxonomy" id="728004"/>
    <lineage>
        <taxon>Bacteria</taxon>
        <taxon>Pseudomonadati</taxon>
        <taxon>Pseudomonadota</taxon>
        <taxon>Betaproteobacteria</taxon>
        <taxon>Burkholderiales</taxon>
        <taxon>Oxalobacteraceae</taxon>
        <taxon>Glaciimonas</taxon>
    </lineage>
</organism>
<feature type="compositionally biased region" description="Polar residues" evidence="1">
    <location>
        <begin position="318"/>
        <end position="327"/>
    </location>
</feature>
<feature type="domain" description="SAF" evidence="2">
    <location>
        <begin position="46"/>
        <end position="106"/>
    </location>
</feature>
<dbReference type="Proteomes" id="UP000571084">
    <property type="component" value="Unassembled WGS sequence"/>
</dbReference>